<proteinExistence type="predicted"/>
<feature type="transmembrane region" description="Helical" evidence="2">
    <location>
        <begin position="20"/>
        <end position="43"/>
    </location>
</feature>
<dbReference type="EMBL" id="JACAZH010000013">
    <property type="protein sequence ID" value="KAF7351547.1"/>
    <property type="molecule type" value="Genomic_DNA"/>
</dbReference>
<gene>
    <name evidence="3" type="ORF">MSAN_01587200</name>
</gene>
<keyword evidence="2" id="KW-0812">Transmembrane</keyword>
<evidence type="ECO:0000313" key="3">
    <source>
        <dbReference type="EMBL" id="KAF7351547.1"/>
    </source>
</evidence>
<keyword evidence="4" id="KW-1185">Reference proteome</keyword>
<reference evidence="3" key="1">
    <citation type="submission" date="2020-05" db="EMBL/GenBank/DDBJ databases">
        <title>Mycena genomes resolve the evolution of fungal bioluminescence.</title>
        <authorList>
            <person name="Tsai I.J."/>
        </authorList>
    </citation>
    <scope>NUCLEOTIDE SEQUENCE</scope>
    <source>
        <strain evidence="3">160909Yilan</strain>
    </source>
</reference>
<evidence type="ECO:0000256" key="2">
    <source>
        <dbReference type="SAM" id="Phobius"/>
    </source>
</evidence>
<accession>A0A8H6Y4C4</accession>
<feature type="region of interest" description="Disordered" evidence="1">
    <location>
        <begin position="166"/>
        <end position="189"/>
    </location>
</feature>
<protein>
    <submittedName>
        <fullName evidence="3">Uncharacterized protein</fullName>
    </submittedName>
</protein>
<name>A0A8H6Y4C4_9AGAR</name>
<comment type="caution">
    <text evidence="3">The sequence shown here is derived from an EMBL/GenBank/DDBJ whole genome shotgun (WGS) entry which is preliminary data.</text>
</comment>
<keyword evidence="2" id="KW-1133">Transmembrane helix</keyword>
<dbReference type="Proteomes" id="UP000623467">
    <property type="component" value="Unassembled WGS sequence"/>
</dbReference>
<sequence>MLGSSQTSSPASRNSMPPNLILALSILLAVILTIAAMLLFFWLKWRRRRRIHPGGERRSLAPIHPFTVASASSAREQDLRNGLRADPEKIMHLESFQSEHSLVEHSSTSGAATQDSLPVASQILRLVSTRSSAETESRSTERVSFPEVAKEYVEAVRPWTLRAEPRTSPSVEWPLSEGDELPPRYTSWR</sequence>
<dbReference type="OrthoDB" id="10523602at2759"/>
<evidence type="ECO:0000313" key="4">
    <source>
        <dbReference type="Proteomes" id="UP000623467"/>
    </source>
</evidence>
<evidence type="ECO:0000256" key="1">
    <source>
        <dbReference type="SAM" id="MobiDB-lite"/>
    </source>
</evidence>
<organism evidence="3 4">
    <name type="scientific">Mycena sanguinolenta</name>
    <dbReference type="NCBI Taxonomy" id="230812"/>
    <lineage>
        <taxon>Eukaryota</taxon>
        <taxon>Fungi</taxon>
        <taxon>Dikarya</taxon>
        <taxon>Basidiomycota</taxon>
        <taxon>Agaricomycotina</taxon>
        <taxon>Agaricomycetes</taxon>
        <taxon>Agaricomycetidae</taxon>
        <taxon>Agaricales</taxon>
        <taxon>Marasmiineae</taxon>
        <taxon>Mycenaceae</taxon>
        <taxon>Mycena</taxon>
    </lineage>
</organism>
<keyword evidence="2" id="KW-0472">Membrane</keyword>
<dbReference type="AlphaFoldDB" id="A0A8H6Y4C4"/>